<feature type="domain" description="HAT C-terminal dimerisation" evidence="2">
    <location>
        <begin position="211"/>
        <end position="277"/>
    </location>
</feature>
<dbReference type="GO" id="GO:0046983">
    <property type="term" value="F:protein dimerization activity"/>
    <property type="evidence" value="ECO:0007669"/>
    <property type="project" value="InterPro"/>
</dbReference>
<dbReference type="PANTHER" id="PTHR32166">
    <property type="entry name" value="OSJNBA0013A04.12 PROTEIN"/>
    <property type="match status" value="1"/>
</dbReference>
<feature type="compositionally biased region" description="Polar residues" evidence="1">
    <location>
        <begin position="355"/>
        <end position="364"/>
    </location>
</feature>
<evidence type="ECO:0000313" key="3">
    <source>
        <dbReference type="Proteomes" id="UP000813463"/>
    </source>
</evidence>
<dbReference type="AlphaFoldDB" id="A0A9R0IW79"/>
<dbReference type="Pfam" id="PF05699">
    <property type="entry name" value="Dimer_Tnp_hAT"/>
    <property type="match status" value="1"/>
</dbReference>
<gene>
    <name evidence="4" type="primary">LOC110795400</name>
</gene>
<dbReference type="GeneID" id="110795400"/>
<sequence>MMREFTKQRNLLRPAKTRFSTAFITLSSIHKQQDNLRKMFTSQEWRTSKWAKEPGGKRAADTILMPSFWNGTVYALKLSGPLVRALRLVDGERKPAMGYIYDAMDRAKEAISTSFNGNESKYSQVFEMIDKRWECQLHRPLHAAGHFLNPEFFYDNPQIEECEEVVSGLYECVLRLVPVVEKQDKIMQELTSYKEAHGLFGNPMAIRHRKSKAPAEWWACYGTSTPTLQHFAIKILSLTCSASGCERNWSTFEHIHTKKRNRLTQARLNSLVFVKYNRALLERYKLRDKIDPIALKDIDDSNEWLTGRTVEDAEDDLVFEEEEGLTWGQVASASGVHEERFNFRSRESRLGGGDVNTSGVSTQRHTIRQEEEEEEEEEEYDDEGYQSLDGDDLEGDAVFIAEDDDII</sequence>
<proteinExistence type="predicted"/>
<feature type="compositionally biased region" description="Acidic residues" evidence="1">
    <location>
        <begin position="370"/>
        <end position="407"/>
    </location>
</feature>
<protein>
    <recommendedName>
        <fullName evidence="2">HAT C-terminal dimerisation domain-containing protein</fullName>
    </recommendedName>
</protein>
<accession>A0A9R0IW79</accession>
<dbReference type="KEGG" id="soe:110795400"/>
<dbReference type="InterPro" id="IPR008906">
    <property type="entry name" value="HATC_C_dom"/>
</dbReference>
<name>A0A9R0IW79_SPIOL</name>
<evidence type="ECO:0000313" key="4">
    <source>
        <dbReference type="RefSeq" id="XP_021856098.2"/>
    </source>
</evidence>
<keyword evidence="3" id="KW-1185">Reference proteome</keyword>
<dbReference type="RefSeq" id="XP_021856098.2">
    <property type="nucleotide sequence ID" value="XM_022000406.2"/>
</dbReference>
<evidence type="ECO:0000256" key="1">
    <source>
        <dbReference type="SAM" id="MobiDB-lite"/>
    </source>
</evidence>
<dbReference type="InterPro" id="IPR012337">
    <property type="entry name" value="RNaseH-like_sf"/>
</dbReference>
<dbReference type="Proteomes" id="UP000813463">
    <property type="component" value="Chromosome 1"/>
</dbReference>
<evidence type="ECO:0000259" key="2">
    <source>
        <dbReference type="Pfam" id="PF05699"/>
    </source>
</evidence>
<reference evidence="4" key="2">
    <citation type="submission" date="2025-08" db="UniProtKB">
        <authorList>
            <consortium name="RefSeq"/>
        </authorList>
    </citation>
    <scope>IDENTIFICATION</scope>
    <source>
        <tissue evidence="4">Leaf</tissue>
    </source>
</reference>
<organism evidence="3 4">
    <name type="scientific">Spinacia oleracea</name>
    <name type="common">Spinach</name>
    <dbReference type="NCBI Taxonomy" id="3562"/>
    <lineage>
        <taxon>Eukaryota</taxon>
        <taxon>Viridiplantae</taxon>
        <taxon>Streptophyta</taxon>
        <taxon>Embryophyta</taxon>
        <taxon>Tracheophyta</taxon>
        <taxon>Spermatophyta</taxon>
        <taxon>Magnoliopsida</taxon>
        <taxon>eudicotyledons</taxon>
        <taxon>Gunneridae</taxon>
        <taxon>Pentapetalae</taxon>
        <taxon>Caryophyllales</taxon>
        <taxon>Chenopodiaceae</taxon>
        <taxon>Chenopodioideae</taxon>
        <taxon>Anserineae</taxon>
        <taxon>Spinacia</taxon>
    </lineage>
</organism>
<dbReference type="PANTHER" id="PTHR32166:SF74">
    <property type="entry name" value="OS05G0256350 PROTEIN"/>
    <property type="match status" value="1"/>
</dbReference>
<reference evidence="3" key="1">
    <citation type="journal article" date="2021" name="Nat. Commun.">
        <title>Genomic analyses provide insights into spinach domestication and the genetic basis of agronomic traits.</title>
        <authorList>
            <person name="Cai X."/>
            <person name="Sun X."/>
            <person name="Xu C."/>
            <person name="Sun H."/>
            <person name="Wang X."/>
            <person name="Ge C."/>
            <person name="Zhang Z."/>
            <person name="Wang Q."/>
            <person name="Fei Z."/>
            <person name="Jiao C."/>
            <person name="Wang Q."/>
        </authorList>
    </citation>
    <scope>NUCLEOTIDE SEQUENCE [LARGE SCALE GENOMIC DNA]</scope>
    <source>
        <strain evidence="3">cv. Varoflay</strain>
    </source>
</reference>
<dbReference type="SUPFAM" id="SSF53098">
    <property type="entry name" value="Ribonuclease H-like"/>
    <property type="match status" value="1"/>
</dbReference>
<feature type="region of interest" description="Disordered" evidence="1">
    <location>
        <begin position="347"/>
        <end position="407"/>
    </location>
</feature>